<dbReference type="Proteomes" id="UP000499080">
    <property type="component" value="Unassembled WGS sequence"/>
</dbReference>
<evidence type="ECO:0000256" key="1">
    <source>
        <dbReference type="SAM" id="MobiDB-lite"/>
    </source>
</evidence>
<comment type="caution">
    <text evidence="2">The sequence shown here is derived from an EMBL/GenBank/DDBJ whole genome shotgun (WGS) entry which is preliminary data.</text>
</comment>
<evidence type="ECO:0000313" key="2">
    <source>
        <dbReference type="EMBL" id="GBN70190.1"/>
    </source>
</evidence>
<keyword evidence="3" id="KW-1185">Reference proteome</keyword>
<dbReference type="EMBL" id="BGPR01015673">
    <property type="protein sequence ID" value="GBN70190.1"/>
    <property type="molecule type" value="Genomic_DNA"/>
</dbReference>
<accession>A0A4Y2R443</accession>
<proteinExistence type="predicted"/>
<evidence type="ECO:0000313" key="3">
    <source>
        <dbReference type="Proteomes" id="UP000499080"/>
    </source>
</evidence>
<gene>
    <name evidence="2" type="ORF">AVEN_26378_1</name>
</gene>
<reference evidence="2 3" key="1">
    <citation type="journal article" date="2019" name="Sci. Rep.">
        <title>Orb-weaving spider Araneus ventricosus genome elucidates the spidroin gene catalogue.</title>
        <authorList>
            <person name="Kono N."/>
            <person name="Nakamura H."/>
            <person name="Ohtoshi R."/>
            <person name="Moran D.A.P."/>
            <person name="Shinohara A."/>
            <person name="Yoshida Y."/>
            <person name="Fujiwara M."/>
            <person name="Mori M."/>
            <person name="Tomita M."/>
            <person name="Arakawa K."/>
        </authorList>
    </citation>
    <scope>NUCLEOTIDE SEQUENCE [LARGE SCALE GENOMIC DNA]</scope>
</reference>
<sequence>MLNFLVGDFLSNLVTMADVLNQLLGKFRDGWRDAAVFVERPRHVRKSPLNFSVQKPSSDEAVTRKAEAHVPSKVPYVRQEPKPEKLL</sequence>
<protein>
    <submittedName>
        <fullName evidence="2">Uncharacterized protein</fullName>
    </submittedName>
</protein>
<feature type="compositionally biased region" description="Basic and acidic residues" evidence="1">
    <location>
        <begin position="57"/>
        <end position="67"/>
    </location>
</feature>
<feature type="region of interest" description="Disordered" evidence="1">
    <location>
        <begin position="48"/>
        <end position="67"/>
    </location>
</feature>
<dbReference type="AlphaFoldDB" id="A0A4Y2R443"/>
<organism evidence="2 3">
    <name type="scientific">Araneus ventricosus</name>
    <name type="common">Orbweaver spider</name>
    <name type="synonym">Epeira ventricosa</name>
    <dbReference type="NCBI Taxonomy" id="182803"/>
    <lineage>
        <taxon>Eukaryota</taxon>
        <taxon>Metazoa</taxon>
        <taxon>Ecdysozoa</taxon>
        <taxon>Arthropoda</taxon>
        <taxon>Chelicerata</taxon>
        <taxon>Arachnida</taxon>
        <taxon>Araneae</taxon>
        <taxon>Araneomorphae</taxon>
        <taxon>Entelegynae</taxon>
        <taxon>Araneoidea</taxon>
        <taxon>Araneidae</taxon>
        <taxon>Araneus</taxon>
    </lineage>
</organism>
<name>A0A4Y2R443_ARAVE</name>